<dbReference type="Proteomes" id="UP001595735">
    <property type="component" value="Unassembled WGS sequence"/>
</dbReference>
<evidence type="ECO:0000313" key="2">
    <source>
        <dbReference type="Proteomes" id="UP001595735"/>
    </source>
</evidence>
<sequence length="70" mass="8331">MKKHKERSKRLYSEVKKYIPSIDLKKIPPDKALAILRKSGYDINEEQSEEIMEVLYIIIKLTLKEFFTSD</sequence>
<name>A0ABV7XXC1_9FLAO</name>
<accession>A0ABV7XXC1</accession>
<evidence type="ECO:0000313" key="1">
    <source>
        <dbReference type="EMBL" id="MFC3756854.1"/>
    </source>
</evidence>
<proteinExistence type="predicted"/>
<comment type="caution">
    <text evidence="1">The sequence shown here is derived from an EMBL/GenBank/DDBJ whole genome shotgun (WGS) entry which is preliminary data.</text>
</comment>
<gene>
    <name evidence="1" type="ORF">ACFONJ_12815</name>
</gene>
<organism evidence="1 2">
    <name type="scientific">Chryseobacterium tructae</name>
    <dbReference type="NCBI Taxonomy" id="1037380"/>
    <lineage>
        <taxon>Bacteria</taxon>
        <taxon>Pseudomonadati</taxon>
        <taxon>Bacteroidota</taxon>
        <taxon>Flavobacteriia</taxon>
        <taxon>Flavobacteriales</taxon>
        <taxon>Weeksellaceae</taxon>
        <taxon>Chryseobacterium group</taxon>
        <taxon>Chryseobacterium</taxon>
    </lineage>
</organism>
<dbReference type="RefSeq" id="WP_290297628.1">
    <property type="nucleotide sequence ID" value="NZ_JAUFQR010000001.1"/>
</dbReference>
<dbReference type="EMBL" id="JBHRYO010000002">
    <property type="protein sequence ID" value="MFC3756854.1"/>
    <property type="molecule type" value="Genomic_DNA"/>
</dbReference>
<protein>
    <submittedName>
        <fullName evidence="1">Uncharacterized protein</fullName>
    </submittedName>
</protein>
<reference evidence="2" key="1">
    <citation type="journal article" date="2019" name="Int. J. Syst. Evol. Microbiol.">
        <title>The Global Catalogue of Microorganisms (GCM) 10K type strain sequencing project: providing services to taxonomists for standard genome sequencing and annotation.</title>
        <authorList>
            <consortium name="The Broad Institute Genomics Platform"/>
            <consortium name="The Broad Institute Genome Sequencing Center for Infectious Disease"/>
            <person name="Wu L."/>
            <person name="Ma J."/>
        </authorList>
    </citation>
    <scope>NUCLEOTIDE SEQUENCE [LARGE SCALE GENOMIC DNA]</scope>
    <source>
        <strain evidence="2">CECT 7798</strain>
    </source>
</reference>
<keyword evidence="2" id="KW-1185">Reference proteome</keyword>